<dbReference type="KEGG" id="hst:105188483"/>
<dbReference type="Pfam" id="PF03999">
    <property type="entry name" value="MAP65_ASE1"/>
    <property type="match status" value="1"/>
</dbReference>
<evidence type="ECO:0000256" key="1">
    <source>
        <dbReference type="SAM" id="Coils"/>
    </source>
</evidence>
<dbReference type="GO" id="GO:0005737">
    <property type="term" value="C:cytoplasm"/>
    <property type="evidence" value="ECO:0007669"/>
    <property type="project" value="TreeGrafter"/>
</dbReference>
<organism evidence="4">
    <name type="scientific">Harpegnathos saltator</name>
    <name type="common">Jerdon's jumping ant</name>
    <dbReference type="NCBI Taxonomy" id="610380"/>
    <lineage>
        <taxon>Eukaryota</taxon>
        <taxon>Metazoa</taxon>
        <taxon>Ecdysozoa</taxon>
        <taxon>Arthropoda</taxon>
        <taxon>Hexapoda</taxon>
        <taxon>Insecta</taxon>
        <taxon>Pterygota</taxon>
        <taxon>Neoptera</taxon>
        <taxon>Endopterygota</taxon>
        <taxon>Hymenoptera</taxon>
        <taxon>Apocrita</taxon>
        <taxon>Aculeata</taxon>
        <taxon>Formicoidea</taxon>
        <taxon>Formicidae</taxon>
        <taxon>Ponerinae</taxon>
        <taxon>Ponerini</taxon>
        <taxon>Harpegnathos</taxon>
    </lineage>
</organism>
<dbReference type="GO" id="GO:1990023">
    <property type="term" value="C:mitotic spindle midzone"/>
    <property type="evidence" value="ECO:0007669"/>
    <property type="project" value="TreeGrafter"/>
</dbReference>
<gene>
    <name evidence="3" type="ORF">EAI_11338</name>
</gene>
<proteinExistence type="predicted"/>
<evidence type="ECO:0000256" key="2">
    <source>
        <dbReference type="SAM" id="MobiDB-lite"/>
    </source>
</evidence>
<reference evidence="3 4" key="1">
    <citation type="journal article" date="2010" name="Science">
        <title>Genomic comparison of the ants Camponotus floridanus and Harpegnathos saltator.</title>
        <authorList>
            <person name="Bonasio R."/>
            <person name="Zhang G."/>
            <person name="Ye C."/>
            <person name="Mutti N.S."/>
            <person name="Fang X."/>
            <person name="Qin N."/>
            <person name="Donahue G."/>
            <person name="Yang P."/>
            <person name="Li Q."/>
            <person name="Li C."/>
            <person name="Zhang P."/>
            <person name="Huang Z."/>
            <person name="Berger S.L."/>
            <person name="Reinberg D."/>
            <person name="Wang J."/>
            <person name="Liebig J."/>
        </authorList>
    </citation>
    <scope>NUCLEOTIDE SEQUENCE [LARGE SCALE GENOMIC DNA]</scope>
    <source>
        <strain evidence="3 4">R22 G/1</strain>
    </source>
</reference>
<keyword evidence="1" id="KW-0175">Coiled coil</keyword>
<dbReference type="EMBL" id="GL451712">
    <property type="protein sequence ID" value="EFN78718.1"/>
    <property type="molecule type" value="Genomic_DNA"/>
</dbReference>
<dbReference type="OrthoDB" id="642895at2759"/>
<keyword evidence="4" id="KW-1185">Reference proteome</keyword>
<feature type="coiled-coil region" evidence="1">
    <location>
        <begin position="353"/>
        <end position="414"/>
    </location>
</feature>
<sequence length="639" mass="74360">MTDQHEWKPMVQKTIVKLEQALDELQKTWEDIGCSKETRTMYYDQAHNHISDLLKDMVAESQAKKQLLLDSIKNLLKQTTILYTELHLDMVPNTYDKIPLSEVEQMLRADLENLECVKKERLLVLKELLAKELDITTKLGAKRLSISANILPTVQELDSFKLYLQKQENEKNRLENVFTEMRCSVIKMMKDLDIAPSSSFEHLVYNNPEDFVLSTSNMTKLRDFRDQLKVQVEETKGHVERMKEDLLILWKYLDEPETCQSFLEKYPGYCAATVSALNAEIKRCKEKKKENIYKYVMQLRFELVNLWDLCKYCEAERNSFAAFHSSTYTEDLLTLHEIEVEKLRKFYNDNRVIFELLEQRENLLKKTKELIQRENNPDRFHNRGGQLLMEEKERKVIQKKLPKMEEELKQLINEYEKKHNCTFTIYGISLENILAESWEDINHEKENIRKGRREAKDKSVKKSPLNSSKKTPGMSYLSIHKGPTLGLSKRKLFSPSPNTSAKRRNKNGDKNKPTVAGSKIRRSGRLTRHTSKGQKNTPRRSKGSISANNSIMDTTYNQFQGHMTSREELHSSMIPEQILKNANKVNVKTPVRTPAKPLRKNLNIITTASHNSTRKSPHSPRIVNTPKLATAPSNLPFIF</sequence>
<dbReference type="GO" id="GO:0008017">
    <property type="term" value="F:microtubule binding"/>
    <property type="evidence" value="ECO:0007669"/>
    <property type="project" value="InterPro"/>
</dbReference>
<dbReference type="AlphaFoldDB" id="E2C022"/>
<dbReference type="PhylomeDB" id="E2C022"/>
<dbReference type="InterPro" id="IPR007145">
    <property type="entry name" value="MAP65_Ase1_PRC1"/>
</dbReference>
<evidence type="ECO:0000313" key="3">
    <source>
        <dbReference type="EMBL" id="EFN78718.1"/>
    </source>
</evidence>
<dbReference type="PANTHER" id="PTHR19321:SF41">
    <property type="entry name" value="FASCETTO-RELATED"/>
    <property type="match status" value="1"/>
</dbReference>
<evidence type="ECO:0000313" key="4">
    <source>
        <dbReference type="Proteomes" id="UP000008237"/>
    </source>
</evidence>
<dbReference type="Proteomes" id="UP000008237">
    <property type="component" value="Unassembled WGS sequence"/>
</dbReference>
<feature type="coiled-coil region" evidence="1">
    <location>
        <begin position="157"/>
        <end position="184"/>
    </location>
</feature>
<dbReference type="GO" id="GO:0051256">
    <property type="term" value="P:mitotic spindle midzone assembly"/>
    <property type="evidence" value="ECO:0007669"/>
    <property type="project" value="TreeGrafter"/>
</dbReference>
<feature type="coiled-coil region" evidence="1">
    <location>
        <begin position="58"/>
        <end position="120"/>
    </location>
</feature>
<dbReference type="FunCoup" id="E2C022">
    <property type="interactions" value="1014"/>
</dbReference>
<name>E2C022_HARSA</name>
<dbReference type="PANTHER" id="PTHR19321">
    <property type="entry name" value="PROTEIN REGULATOR OF CYTOKINESIS 1 PRC1-RELATED"/>
    <property type="match status" value="1"/>
</dbReference>
<accession>E2C022</accession>
<dbReference type="Gene3D" id="1.20.58.1520">
    <property type="match status" value="1"/>
</dbReference>
<dbReference type="STRING" id="610380.E2C022"/>
<feature type="compositionally biased region" description="Basic residues" evidence="2">
    <location>
        <begin position="519"/>
        <end position="542"/>
    </location>
</feature>
<protein>
    <submittedName>
        <fullName evidence="3">Protein regulator of cytokinesis 1</fullName>
    </submittedName>
</protein>
<dbReference type="OMA" id="QLHGIYD"/>
<feature type="region of interest" description="Disordered" evidence="2">
    <location>
        <begin position="448"/>
        <end position="548"/>
    </location>
</feature>
<dbReference type="InParanoid" id="E2C022"/>
<feature type="compositionally biased region" description="Basic and acidic residues" evidence="2">
    <location>
        <begin position="448"/>
        <end position="460"/>
    </location>
</feature>